<feature type="region of interest" description="Disordered" evidence="1">
    <location>
        <begin position="239"/>
        <end position="330"/>
    </location>
</feature>
<feature type="compositionally biased region" description="Basic and acidic residues" evidence="1">
    <location>
        <begin position="1055"/>
        <end position="1067"/>
    </location>
</feature>
<dbReference type="InParanoid" id="A0A136IRX6"/>
<dbReference type="PANTHER" id="PTHR42105">
    <property type="entry name" value="DIM2-ASSOCIATED PROTEIN 1"/>
    <property type="match status" value="1"/>
</dbReference>
<sequence length="1779" mass="193641">MGFDKRIPLPAPTDSEIALTTTSVAVDDESSIVSNPGDEVSHYSLPDDGTPVTIRTRGHRPNKSQTSLLIEYFEGGQSAVDSGSGSRERRPSVRVRVTPSRGRSAHNDHIQITEMSSRKASHHRGETDSAISEDARSLHSYASATEESNVSRNPIEVDIEPGHRRRRKPSSPLIPAADSKTSSYIPPNMSDISGIPTDSFLDGTGPNTSFRKDNEIDRSAAKNEARAVGALGTAAAILTDKSSNRSSRSDAQDRNAIQKAVDRAGKPERKSKSKVRSSVGSEKDFERLASPRRKSRSTPRESLISGADSSVMSSQLTGSQRSYDSYSSSKISINNPKLLETVEDAIRRLILPELDAIKRERSQRDSRRPKDRDSFSSLTSAASREEISVASKRKSADTSHSTKSKTSRGREARNDLSPQSSADDVSIEEDLREEKTPRQHDRGKDALAGAAIGAGALAAAAALRSPSRGDNKRERRRRRADPTKRDSYTDDYGDAESEVAPPMPLSSELNPSEMTRTSIQSADSHRPHSASEEMTPVQEVNRGVAAMESSSDVATTQRTPSQTTQALGTLHHNISHGDLKNLPRRGTMDAEELEEEELRTERTRDQGDYYDDYDDEGRLAEPGMYDDEEDRLQQAYYGHQDVPAPLRYVPYQQERRGLSPIQSVSGFTEGGDSEYQGHRDSRIAPTDSELSASPEKSRGVWSPSSVPSNMRSREFNDEGSSVLSSGVGYRQSAYTEDSELDHPGGRAVHVVGDNPQMIHRDSGPESAVASLVDGSQWDPSLLSGTGGHAQDYRNSQYSYSESPSQDRLAQGSPLKHSVDAEQVARGQTVSPISTAADEPSTVSQNFVEYDLDEYGRKVPQSQYRHSPTASESAITSAALRQAAAEALKRKNVAQDSTDVHDEEFVGEGVSRNKSFKERARGNFELAATPKHSTDRLSDYDQPKMSATGLPDMGHPMPEIGYGYDDGQHSRQQTPSIVEGHPGERYMDDDREGAWTPTQEATHNQYDRSMTPKASESGGPPFFGATDAAAAATIATATALAAAHHKREPSQDQDDEWQRTSGDRKRDTLVTNPYEGASPIANLPGLDGLQGGGYGANAYSNFNTGSPGLPAGDEGYISSAPNELRNNAKGNGVDFAEQPRAGPSEDPFYSTPKPQRQMSGLSQGVGSPLYDASTGNGIDRIQSKDIIALMEHLMVRDAQRSARDTEMLVTLVRSAAEMRNSFEDIKRMLADTEDQIITEIKDNTEQTVKRHLGGPRPFPGSSPRSIQDGSQAGTMDEVAKKKRSFLRRALQGLGNKGASDLGRIEDMLMQLLTDVDVLKHQTAGPNDASPGAQSMRSIEQQDLDGQFEDRGYEPEGRAGTSTASYASQSGALSIGKNSGRIGHDRKVSDNRISTVPEGNEEEYDDTYVTAAHQYSPQQQGYFSPAPQQTRGGSVPLGTPPQSSHRVPNSLSNENTPRTEDGKKHKSRGSATFFPKISRWSETTTSSIGKVFRNSNNTKKNPGEPPEDFLQHPASRSGSVDEYDQQYQYDNYGQDKLHSGFSEHDLSANVGAPEMPQSSFGNHGPPPASYASPEDPKYKAHRNSLNLQHPQPRPGQTERFRTALESSAQVYDGPMSPNSAEWAGSATSLHRFPEQNTNRYSDNSALTGQTGDSYSWQQSPAPPRPPKEPLEGSPLAQVHSPPQNSRVSHMQRTSPMPYASAVDSGYGTGSATHAGSWHSGSPKPENKNLSTALGVPTRRPSGPRAMTPTNESDNERRRKRDTFGSVPARPSSAASQETDTF</sequence>
<feature type="compositionally biased region" description="Polar residues" evidence="1">
    <location>
        <begin position="1151"/>
        <end position="1161"/>
    </location>
</feature>
<feature type="compositionally biased region" description="Basic and acidic residues" evidence="1">
    <location>
        <begin position="260"/>
        <end position="270"/>
    </location>
</feature>
<evidence type="ECO:0000313" key="2">
    <source>
        <dbReference type="EMBL" id="KXJ87714.1"/>
    </source>
</evidence>
<reference evidence="3" key="1">
    <citation type="submission" date="2016-02" db="EMBL/GenBank/DDBJ databases">
        <title>Draft genome sequence of Microdochium bolleyi, a fungal endophyte of beachgrass.</title>
        <authorList>
            <consortium name="DOE Joint Genome Institute"/>
            <person name="David A.S."/>
            <person name="May G."/>
            <person name="Haridas S."/>
            <person name="Lim J."/>
            <person name="Wang M."/>
            <person name="Labutti K."/>
            <person name="Lipzen A."/>
            <person name="Barry K."/>
            <person name="Grigoriev I.V."/>
        </authorList>
    </citation>
    <scope>NUCLEOTIDE SEQUENCE [LARGE SCALE GENOMIC DNA]</scope>
    <source>
        <strain evidence="3">J235TASD1</strain>
    </source>
</reference>
<keyword evidence="3" id="KW-1185">Reference proteome</keyword>
<feature type="region of interest" description="Disordered" evidence="1">
    <location>
        <begin position="655"/>
        <end position="910"/>
    </location>
</feature>
<feature type="compositionally biased region" description="Basic and acidic residues" evidence="1">
    <location>
        <begin position="1346"/>
        <end position="1355"/>
    </location>
</feature>
<feature type="compositionally biased region" description="Basic and acidic residues" evidence="1">
    <location>
        <begin position="1531"/>
        <end position="1544"/>
    </location>
</feature>
<organism evidence="2 3">
    <name type="scientific">Microdochium bolleyi</name>
    <dbReference type="NCBI Taxonomy" id="196109"/>
    <lineage>
        <taxon>Eukaryota</taxon>
        <taxon>Fungi</taxon>
        <taxon>Dikarya</taxon>
        <taxon>Ascomycota</taxon>
        <taxon>Pezizomycotina</taxon>
        <taxon>Sordariomycetes</taxon>
        <taxon>Xylariomycetidae</taxon>
        <taxon>Xylariales</taxon>
        <taxon>Microdochiaceae</taxon>
        <taxon>Microdochium</taxon>
    </lineage>
</organism>
<feature type="region of interest" description="Disordered" evidence="1">
    <location>
        <begin position="923"/>
        <end position="1024"/>
    </location>
</feature>
<feature type="compositionally biased region" description="Polar residues" evidence="1">
    <location>
        <begin position="1478"/>
        <end position="1498"/>
    </location>
</feature>
<feature type="compositionally biased region" description="Basic and acidic residues" evidence="1">
    <location>
        <begin position="123"/>
        <end position="137"/>
    </location>
</feature>
<feature type="compositionally biased region" description="Polar residues" evidence="1">
    <location>
        <begin position="548"/>
        <end position="567"/>
    </location>
</feature>
<dbReference type="PANTHER" id="PTHR42105:SF1">
    <property type="entry name" value="TRANSALDOLASE"/>
    <property type="match status" value="1"/>
</dbReference>
<feature type="region of interest" description="Disordered" evidence="1">
    <location>
        <begin position="30"/>
        <end position="62"/>
    </location>
</feature>
<feature type="compositionally biased region" description="Low complexity" evidence="1">
    <location>
        <begin position="319"/>
        <end position="330"/>
    </location>
</feature>
<feature type="compositionally biased region" description="Polar residues" evidence="1">
    <location>
        <begin position="307"/>
        <end position="318"/>
    </location>
</feature>
<feature type="region of interest" description="Disordered" evidence="1">
    <location>
        <begin position="1252"/>
        <end position="1276"/>
    </location>
</feature>
<accession>A0A136IRX6</accession>
<feature type="region of interest" description="Disordered" evidence="1">
    <location>
        <begin position="1346"/>
        <end position="1400"/>
    </location>
</feature>
<feature type="compositionally biased region" description="Polar residues" evidence="1">
    <location>
        <begin position="1417"/>
        <end position="1430"/>
    </location>
</feature>
<feature type="region of interest" description="Disordered" evidence="1">
    <location>
        <begin position="77"/>
        <end position="216"/>
    </location>
</feature>
<feature type="region of interest" description="Disordered" evidence="1">
    <location>
        <begin position="459"/>
        <end position="623"/>
    </location>
</feature>
<dbReference type="STRING" id="196109.A0A136IRX6"/>
<gene>
    <name evidence="2" type="ORF">Micbo1qcDRAFT_21318</name>
</gene>
<proteinExistence type="predicted"/>
<feature type="compositionally biased region" description="Polar residues" evidence="1">
    <location>
        <begin position="1438"/>
        <end position="1454"/>
    </location>
</feature>
<evidence type="ECO:0000313" key="3">
    <source>
        <dbReference type="Proteomes" id="UP000070501"/>
    </source>
</evidence>
<feature type="compositionally biased region" description="Polar residues" evidence="1">
    <location>
        <begin position="792"/>
        <end position="807"/>
    </location>
</feature>
<evidence type="ECO:0000256" key="1">
    <source>
        <dbReference type="SAM" id="MobiDB-lite"/>
    </source>
</evidence>
<feature type="region of interest" description="Disordered" evidence="1">
    <location>
        <begin position="360"/>
        <end position="444"/>
    </location>
</feature>
<protein>
    <submittedName>
        <fullName evidence="2">Uncharacterized protein</fullName>
    </submittedName>
</protein>
<dbReference type="EMBL" id="KQ964261">
    <property type="protein sequence ID" value="KXJ87714.1"/>
    <property type="molecule type" value="Genomic_DNA"/>
</dbReference>
<feature type="compositionally biased region" description="Polar residues" evidence="1">
    <location>
        <begin position="1358"/>
        <end position="1370"/>
    </location>
</feature>
<name>A0A136IRX6_9PEZI</name>
<feature type="compositionally biased region" description="Basic and acidic residues" evidence="1">
    <location>
        <begin position="432"/>
        <end position="444"/>
    </location>
</feature>
<feature type="compositionally biased region" description="Polar residues" evidence="1">
    <location>
        <begin position="859"/>
        <end position="875"/>
    </location>
</feature>
<dbReference type="OrthoDB" id="5382102at2759"/>
<feature type="compositionally biased region" description="Polar residues" evidence="1">
    <location>
        <begin position="140"/>
        <end position="152"/>
    </location>
</feature>
<feature type="region of interest" description="Disordered" evidence="1">
    <location>
        <begin position="1135"/>
        <end position="1161"/>
    </location>
</feature>
<feature type="compositionally biased region" description="Basic and acidic residues" evidence="1">
    <location>
        <begin position="360"/>
        <end position="374"/>
    </location>
</feature>
<feature type="region of interest" description="Disordered" evidence="1">
    <location>
        <begin position="1417"/>
        <end position="1779"/>
    </location>
</feature>
<feature type="compositionally biased region" description="Polar residues" evidence="1">
    <location>
        <begin position="995"/>
        <end position="1013"/>
    </location>
</feature>
<dbReference type="Proteomes" id="UP000070501">
    <property type="component" value="Unassembled WGS sequence"/>
</dbReference>
<feature type="compositionally biased region" description="Polar residues" evidence="1">
    <location>
        <begin position="507"/>
        <end position="522"/>
    </location>
</feature>
<feature type="compositionally biased region" description="Polar residues" evidence="1">
    <location>
        <begin position="1678"/>
        <end position="1692"/>
    </location>
</feature>
<feature type="compositionally biased region" description="Basic and acidic residues" evidence="1">
    <location>
        <begin position="931"/>
        <end position="941"/>
    </location>
</feature>
<feature type="compositionally biased region" description="Polar residues" evidence="1">
    <location>
        <begin position="1632"/>
        <end position="1657"/>
    </location>
</feature>
<feature type="compositionally biased region" description="Polar residues" evidence="1">
    <location>
        <begin position="1770"/>
        <end position="1779"/>
    </location>
</feature>
<feature type="region of interest" description="Disordered" evidence="1">
    <location>
        <begin position="1038"/>
        <end position="1075"/>
    </location>
</feature>
<feature type="compositionally biased region" description="Acidic residues" evidence="1">
    <location>
        <begin position="589"/>
        <end position="598"/>
    </location>
</feature>